<dbReference type="AlphaFoldDB" id="A0AAW6VK30"/>
<sequence length="115" mass="13372">MRNIIKISALSIIVGFFFSGCLLKDSVNTPETLKGLKSGEFVKFAQELKFNDEELMEAKFQKEFKAMNQQLSAQREFLNSSYEAYLSNKLPDEDAKMEDFKKEYFRDTGKVWQGF</sequence>
<dbReference type="Proteomes" id="UP001237501">
    <property type="component" value="Unassembled WGS sequence"/>
</dbReference>
<evidence type="ECO:0000313" key="2">
    <source>
        <dbReference type="Proteomes" id="UP001237501"/>
    </source>
</evidence>
<reference evidence="1" key="2">
    <citation type="submission" date="2023-02" db="EMBL/GenBank/DDBJ databases">
        <authorList>
            <person name="Concha-Toloza M."/>
            <person name="Lopez-Cantillo M."/>
            <person name="Molina-Mora J."/>
            <person name="Collado L."/>
        </authorList>
    </citation>
    <scope>NUCLEOTIDE SEQUENCE</scope>
    <source>
        <strain evidence="1">FR1p153A2</strain>
    </source>
</reference>
<dbReference type="RefSeq" id="WP_260888953.1">
    <property type="nucleotide sequence ID" value="NZ_JAODDM010000005.1"/>
</dbReference>
<evidence type="ECO:0000313" key="1">
    <source>
        <dbReference type="EMBL" id="MDK2042171.1"/>
    </source>
</evidence>
<gene>
    <name evidence="1" type="ORF">PT517_10340</name>
</gene>
<evidence type="ECO:0008006" key="3">
    <source>
        <dbReference type="Google" id="ProtNLM"/>
    </source>
</evidence>
<reference evidence="1" key="1">
    <citation type="journal article" date="2023" name="Antibiotics">
        <title>Genomic Characterization of Antibiotic-Resistant Campylobacterales Isolated from Chilean Poultry Meat.</title>
        <authorList>
            <person name="Concha-Toloza M."/>
            <person name="Lopez-Cantillo M."/>
            <person name="Molina-Mora J.A."/>
            <person name="Collado L."/>
        </authorList>
    </citation>
    <scope>NUCLEOTIDE SEQUENCE</scope>
    <source>
        <strain evidence="1">FR1p153A2</strain>
    </source>
</reference>
<dbReference type="PROSITE" id="PS51257">
    <property type="entry name" value="PROKAR_LIPOPROTEIN"/>
    <property type="match status" value="1"/>
</dbReference>
<dbReference type="EMBL" id="JAQTJK010000015">
    <property type="protein sequence ID" value="MDK2042171.1"/>
    <property type="molecule type" value="Genomic_DNA"/>
</dbReference>
<accession>A0AAW6VK30</accession>
<name>A0AAW6VK30_9BACT</name>
<organism evidence="1 2">
    <name type="scientific">Aliarcobacter butzleri</name>
    <dbReference type="NCBI Taxonomy" id="28197"/>
    <lineage>
        <taxon>Bacteria</taxon>
        <taxon>Pseudomonadati</taxon>
        <taxon>Campylobacterota</taxon>
        <taxon>Epsilonproteobacteria</taxon>
        <taxon>Campylobacterales</taxon>
        <taxon>Arcobacteraceae</taxon>
        <taxon>Aliarcobacter</taxon>
    </lineage>
</organism>
<protein>
    <recommendedName>
        <fullName evidence="3">Lipoprotein</fullName>
    </recommendedName>
</protein>
<comment type="caution">
    <text evidence="1">The sequence shown here is derived from an EMBL/GenBank/DDBJ whole genome shotgun (WGS) entry which is preliminary data.</text>
</comment>
<proteinExistence type="predicted"/>